<evidence type="ECO:0000313" key="8">
    <source>
        <dbReference type="Proteomes" id="UP001240250"/>
    </source>
</evidence>
<evidence type="ECO:0000313" key="7">
    <source>
        <dbReference type="EMBL" id="MDQ0425440.1"/>
    </source>
</evidence>
<dbReference type="Pfam" id="PF00392">
    <property type="entry name" value="GntR"/>
    <property type="match status" value="1"/>
</dbReference>
<dbReference type="SUPFAM" id="SSF46785">
    <property type="entry name" value="Winged helix' DNA-binding domain"/>
    <property type="match status" value="1"/>
</dbReference>
<keyword evidence="5" id="KW-0804">Transcription</keyword>
<comment type="similarity">
    <text evidence="1">In the C-terminal section; belongs to the class-I pyridoxal-phosphate-dependent aminotransferase family.</text>
</comment>
<evidence type="ECO:0000259" key="6">
    <source>
        <dbReference type="PROSITE" id="PS50949"/>
    </source>
</evidence>
<comment type="caution">
    <text evidence="7">The sequence shown here is derived from an EMBL/GenBank/DDBJ whole genome shotgun (WGS) entry which is preliminary data.</text>
</comment>
<dbReference type="InterPro" id="IPR036390">
    <property type="entry name" value="WH_DNA-bd_sf"/>
</dbReference>
<keyword evidence="2" id="KW-0663">Pyridoxal phosphate</keyword>
<accession>A0ABU0GLE4</accession>
<dbReference type="InterPro" id="IPR051446">
    <property type="entry name" value="HTH_trans_reg/aminotransferase"/>
</dbReference>
<evidence type="ECO:0000256" key="3">
    <source>
        <dbReference type="ARBA" id="ARBA00023015"/>
    </source>
</evidence>
<sequence length="460" mass="48142">MAQGPTRQGAPREDVTDLLLTDVQGLPPRALTELLVSRITDGSLPPGTRLPTIKDLAAASGASTSSIAAVWARLVEKGLVRTRRRGGTVVVGADAWPQAAAPREFDGWASVDLTSAHPAAEDLPDLRRAFELSLAEPRTHSLAREHITDLLRTAVEGEWPFPAQEWSTVSGSGEAALLTCEAATPPGGTVAVQEPTTPGTVANLRSLGYRVVPVTSDERGPEPGSLAAALAAGATTFLLQPEGTLTVDSVLDPHRAAELADVLRTRAPHAWVVEEDVLGTLHPGGTHTLGTLLPDRVVRLASYCRAFGLDLRTTVVGGARELVERIRLLRSHGILAQSRILQNALAHMLLDPAARAFADAAARDYLTTAQNLVAALADLGTDAVVSPGGLLVWLPAHDEAQALAELSGHGITLVASGRTFVGAPARPLLRVASPQLPADAHLAELARLLADAARSQVAAT</sequence>
<evidence type="ECO:0000256" key="4">
    <source>
        <dbReference type="ARBA" id="ARBA00023125"/>
    </source>
</evidence>
<keyword evidence="8" id="KW-1185">Reference proteome</keyword>
<dbReference type="Gene3D" id="1.10.10.10">
    <property type="entry name" value="Winged helix-like DNA-binding domain superfamily/Winged helix DNA-binding domain"/>
    <property type="match status" value="1"/>
</dbReference>
<proteinExistence type="inferred from homology"/>
<dbReference type="InterPro" id="IPR000524">
    <property type="entry name" value="Tscrpt_reg_HTH_GntR"/>
</dbReference>
<dbReference type="Pfam" id="PF00155">
    <property type="entry name" value="Aminotran_1_2"/>
    <property type="match status" value="1"/>
</dbReference>
<dbReference type="SMART" id="SM00345">
    <property type="entry name" value="HTH_GNTR"/>
    <property type="match status" value="1"/>
</dbReference>
<name>A0ABU0GLE4_9CELL</name>
<dbReference type="PANTHER" id="PTHR46577:SF1">
    <property type="entry name" value="HTH-TYPE TRANSCRIPTIONAL REGULATORY PROTEIN GABR"/>
    <property type="match status" value="1"/>
</dbReference>
<dbReference type="GO" id="GO:0003677">
    <property type="term" value="F:DNA binding"/>
    <property type="evidence" value="ECO:0007669"/>
    <property type="project" value="UniProtKB-KW"/>
</dbReference>
<organism evidence="7 8">
    <name type="scientific">Cellulomonas iranensis</name>
    <dbReference type="NCBI Taxonomy" id="76862"/>
    <lineage>
        <taxon>Bacteria</taxon>
        <taxon>Bacillati</taxon>
        <taxon>Actinomycetota</taxon>
        <taxon>Actinomycetes</taxon>
        <taxon>Micrococcales</taxon>
        <taxon>Cellulomonadaceae</taxon>
        <taxon>Cellulomonas</taxon>
    </lineage>
</organism>
<keyword evidence="4 7" id="KW-0238">DNA-binding</keyword>
<dbReference type="InterPro" id="IPR004839">
    <property type="entry name" value="Aminotransferase_I/II_large"/>
</dbReference>
<dbReference type="PROSITE" id="PS50949">
    <property type="entry name" value="HTH_GNTR"/>
    <property type="match status" value="1"/>
</dbReference>
<gene>
    <name evidence="7" type="ORF">JO380_001821</name>
</gene>
<evidence type="ECO:0000256" key="5">
    <source>
        <dbReference type="ARBA" id="ARBA00023163"/>
    </source>
</evidence>
<dbReference type="InterPro" id="IPR015421">
    <property type="entry name" value="PyrdxlP-dep_Trfase_major"/>
</dbReference>
<dbReference type="InterPro" id="IPR015422">
    <property type="entry name" value="PyrdxlP-dep_Trfase_small"/>
</dbReference>
<dbReference type="Proteomes" id="UP001240250">
    <property type="component" value="Unassembled WGS sequence"/>
</dbReference>
<dbReference type="Gene3D" id="3.40.640.10">
    <property type="entry name" value="Type I PLP-dependent aspartate aminotransferase-like (Major domain)"/>
    <property type="match status" value="1"/>
</dbReference>
<dbReference type="Gene3D" id="3.90.1150.10">
    <property type="entry name" value="Aspartate Aminotransferase, domain 1"/>
    <property type="match status" value="1"/>
</dbReference>
<feature type="domain" description="HTH gntR-type" evidence="6">
    <location>
        <begin position="25"/>
        <end position="93"/>
    </location>
</feature>
<protein>
    <submittedName>
        <fullName evidence="7">DNA-binding transcriptional MocR family regulator</fullName>
    </submittedName>
</protein>
<dbReference type="RefSeq" id="WP_070319896.1">
    <property type="nucleotide sequence ID" value="NZ_CP194061.1"/>
</dbReference>
<reference evidence="7 8" key="1">
    <citation type="submission" date="2023-07" db="EMBL/GenBank/DDBJ databases">
        <title>Sequencing the genomes of 1000 actinobacteria strains.</title>
        <authorList>
            <person name="Klenk H.-P."/>
        </authorList>
    </citation>
    <scope>NUCLEOTIDE SEQUENCE [LARGE SCALE GENOMIC DNA]</scope>
    <source>
        <strain evidence="7 8">DSM 14785</strain>
    </source>
</reference>
<dbReference type="EMBL" id="JAUSVM010000001">
    <property type="protein sequence ID" value="MDQ0425440.1"/>
    <property type="molecule type" value="Genomic_DNA"/>
</dbReference>
<dbReference type="InterPro" id="IPR015424">
    <property type="entry name" value="PyrdxlP-dep_Trfase"/>
</dbReference>
<keyword evidence="3" id="KW-0805">Transcription regulation</keyword>
<dbReference type="PANTHER" id="PTHR46577">
    <property type="entry name" value="HTH-TYPE TRANSCRIPTIONAL REGULATORY PROTEIN GABR"/>
    <property type="match status" value="1"/>
</dbReference>
<dbReference type="SUPFAM" id="SSF53383">
    <property type="entry name" value="PLP-dependent transferases"/>
    <property type="match status" value="1"/>
</dbReference>
<dbReference type="InterPro" id="IPR036388">
    <property type="entry name" value="WH-like_DNA-bd_sf"/>
</dbReference>
<evidence type="ECO:0000256" key="1">
    <source>
        <dbReference type="ARBA" id="ARBA00005384"/>
    </source>
</evidence>
<evidence type="ECO:0000256" key="2">
    <source>
        <dbReference type="ARBA" id="ARBA00022898"/>
    </source>
</evidence>